<accession>A0A699GT92</accession>
<name>A0A699GT92_TANCI</name>
<reference evidence="1" key="1">
    <citation type="journal article" date="2019" name="Sci. Rep.">
        <title>Draft genome of Tanacetum cinerariifolium, the natural source of mosquito coil.</title>
        <authorList>
            <person name="Yamashiro T."/>
            <person name="Shiraishi A."/>
            <person name="Satake H."/>
            <person name="Nakayama K."/>
        </authorList>
    </citation>
    <scope>NUCLEOTIDE SEQUENCE</scope>
</reference>
<gene>
    <name evidence="1" type="ORF">Tci_136812</name>
</gene>
<dbReference type="EMBL" id="BKCJ010029834">
    <property type="protein sequence ID" value="GEV64835.1"/>
    <property type="molecule type" value="Genomic_DNA"/>
</dbReference>
<comment type="caution">
    <text evidence="1">The sequence shown here is derived from an EMBL/GenBank/DDBJ whole genome shotgun (WGS) entry which is preliminary data.</text>
</comment>
<proteinExistence type="predicted"/>
<sequence length="180" mass="20404">MSLLKTLLETCAILTKKVPNLEEDKIAQDIKITKQKQRVRRLEKKRKLKASGLKRLKKVRTIQRVESLADTVIDDQEDTSKQWEIAELDANKDITLESIDAKDTNVQGRLDESQAKVYHLDLEHAKKVLITTTATTISATQVHKASAPRRRKGVVIHYPEEITIATVIMHSEAKSNDKGK</sequence>
<evidence type="ECO:0000313" key="1">
    <source>
        <dbReference type="EMBL" id="GEV64835.1"/>
    </source>
</evidence>
<organism evidence="1">
    <name type="scientific">Tanacetum cinerariifolium</name>
    <name type="common">Dalmatian daisy</name>
    <name type="synonym">Chrysanthemum cinerariifolium</name>
    <dbReference type="NCBI Taxonomy" id="118510"/>
    <lineage>
        <taxon>Eukaryota</taxon>
        <taxon>Viridiplantae</taxon>
        <taxon>Streptophyta</taxon>
        <taxon>Embryophyta</taxon>
        <taxon>Tracheophyta</taxon>
        <taxon>Spermatophyta</taxon>
        <taxon>Magnoliopsida</taxon>
        <taxon>eudicotyledons</taxon>
        <taxon>Gunneridae</taxon>
        <taxon>Pentapetalae</taxon>
        <taxon>asterids</taxon>
        <taxon>campanulids</taxon>
        <taxon>Asterales</taxon>
        <taxon>Asteraceae</taxon>
        <taxon>Asteroideae</taxon>
        <taxon>Anthemideae</taxon>
        <taxon>Anthemidinae</taxon>
        <taxon>Tanacetum</taxon>
    </lineage>
</organism>
<dbReference type="AlphaFoldDB" id="A0A699GT92"/>
<protein>
    <submittedName>
        <fullName evidence="1">Uncharacterized protein</fullName>
    </submittedName>
</protein>